<dbReference type="PANTHER" id="PTHR45725">
    <property type="entry name" value="FORMIN HOMOLOGY 2 FAMILY MEMBER"/>
    <property type="match status" value="1"/>
</dbReference>
<reference evidence="13" key="2">
    <citation type="submission" date="2025-08" db="UniProtKB">
        <authorList>
            <consortium name="Ensembl"/>
        </authorList>
    </citation>
    <scope>IDENTIFICATION</scope>
</reference>
<comment type="subcellular location">
    <subcellularLocation>
        <location evidence="7">Postsynaptic cell membrane</location>
    </subcellularLocation>
</comment>
<organism evidence="13 14">
    <name type="scientific">Ailuropoda melanoleuca</name>
    <name type="common">Giant panda</name>
    <dbReference type="NCBI Taxonomy" id="9646"/>
    <lineage>
        <taxon>Eukaryota</taxon>
        <taxon>Metazoa</taxon>
        <taxon>Chordata</taxon>
        <taxon>Craniata</taxon>
        <taxon>Vertebrata</taxon>
        <taxon>Euteleostomi</taxon>
        <taxon>Mammalia</taxon>
        <taxon>Eutheria</taxon>
        <taxon>Laurasiatheria</taxon>
        <taxon>Carnivora</taxon>
        <taxon>Caniformia</taxon>
        <taxon>Ursidae</taxon>
        <taxon>Ailuropoda</taxon>
    </lineage>
</organism>
<keyword evidence="1" id="KW-1003">Cell membrane</keyword>
<dbReference type="GeneTree" id="ENSGT00940000157625"/>
<dbReference type="InterPro" id="IPR042201">
    <property type="entry name" value="FH2_Formin_sf"/>
</dbReference>
<feature type="region of interest" description="Disordered" evidence="10">
    <location>
        <begin position="329"/>
        <end position="353"/>
    </location>
</feature>
<dbReference type="CDD" id="cd07355">
    <property type="entry name" value="HN_L-delphilin-R2_like"/>
    <property type="match status" value="1"/>
</dbReference>
<dbReference type="Gene3D" id="1.20.58.2220">
    <property type="entry name" value="Formin, FH2 domain"/>
    <property type="match status" value="1"/>
</dbReference>
<name>A0A7N5JZD2_AILME</name>
<reference evidence="13" key="3">
    <citation type="submission" date="2025-09" db="UniProtKB">
        <authorList>
            <consortium name="Ensembl"/>
        </authorList>
    </citation>
    <scope>IDENTIFICATION</scope>
</reference>
<feature type="domain" description="FH2" evidence="12">
    <location>
        <begin position="572"/>
        <end position="963"/>
    </location>
</feature>
<dbReference type="Gene3D" id="1.20.1160.20">
    <property type="match status" value="1"/>
</dbReference>
<evidence type="ECO:0000256" key="6">
    <source>
        <dbReference type="ARBA" id="ARBA00023257"/>
    </source>
</evidence>
<keyword evidence="14" id="KW-1185">Reference proteome</keyword>
<evidence type="ECO:0000256" key="8">
    <source>
        <dbReference type="ARBA" id="ARBA00069155"/>
    </source>
</evidence>
<reference evidence="13 14" key="1">
    <citation type="journal article" date="2010" name="Nature">
        <title>The sequence and de novo assembly of the giant panda genome.</title>
        <authorList>
            <person name="Li R."/>
            <person name="Fan W."/>
            <person name="Tian G."/>
            <person name="Zhu H."/>
            <person name="He L."/>
            <person name="Cai J."/>
            <person name="Huang Q."/>
            <person name="Cai Q."/>
            <person name="Li B."/>
            <person name="Bai Y."/>
            <person name="Zhang Z."/>
            <person name="Zhang Y."/>
            <person name="Wang W."/>
            <person name="Li J."/>
            <person name="Wei F."/>
            <person name="Li H."/>
            <person name="Jian M."/>
            <person name="Li J."/>
            <person name="Zhang Z."/>
            <person name="Nielsen R."/>
            <person name="Li D."/>
            <person name="Gu W."/>
            <person name="Yang Z."/>
            <person name="Xuan Z."/>
            <person name="Ryder O.A."/>
            <person name="Leung F.C."/>
            <person name="Zhou Y."/>
            <person name="Cao J."/>
            <person name="Sun X."/>
            <person name="Fu Y."/>
            <person name="Fang X."/>
            <person name="Guo X."/>
            <person name="Wang B."/>
            <person name="Hou R."/>
            <person name="Shen F."/>
            <person name="Mu B."/>
            <person name="Ni P."/>
            <person name="Lin R."/>
            <person name="Qian W."/>
            <person name="Wang G."/>
            <person name="Yu C."/>
            <person name="Nie W."/>
            <person name="Wang J."/>
            <person name="Wu Z."/>
            <person name="Liang H."/>
            <person name="Min J."/>
            <person name="Wu Q."/>
            <person name="Cheng S."/>
            <person name="Ruan J."/>
            <person name="Wang M."/>
            <person name="Shi Z."/>
            <person name="Wen M."/>
            <person name="Liu B."/>
            <person name="Ren X."/>
            <person name="Zheng H."/>
            <person name="Dong D."/>
            <person name="Cook K."/>
            <person name="Shan G."/>
            <person name="Zhang H."/>
            <person name="Kosiol C."/>
            <person name="Xie X."/>
            <person name="Lu Z."/>
            <person name="Zheng H."/>
            <person name="Li Y."/>
            <person name="Steiner C.C."/>
            <person name="Lam T.T."/>
            <person name="Lin S."/>
            <person name="Zhang Q."/>
            <person name="Li G."/>
            <person name="Tian J."/>
            <person name="Gong T."/>
            <person name="Liu H."/>
            <person name="Zhang D."/>
            <person name="Fang L."/>
            <person name="Ye C."/>
            <person name="Zhang J."/>
            <person name="Hu W."/>
            <person name="Xu A."/>
            <person name="Ren Y."/>
            <person name="Zhang G."/>
            <person name="Bruford M.W."/>
            <person name="Li Q."/>
            <person name="Ma L."/>
            <person name="Guo Y."/>
            <person name="An N."/>
            <person name="Hu Y."/>
            <person name="Zheng Y."/>
            <person name="Shi Y."/>
            <person name="Li Z."/>
            <person name="Liu Q."/>
            <person name="Chen Y."/>
            <person name="Zhao J."/>
            <person name="Qu N."/>
            <person name="Zhao S."/>
            <person name="Tian F."/>
            <person name="Wang X."/>
            <person name="Wang H."/>
            <person name="Xu L."/>
            <person name="Liu X."/>
            <person name="Vinar T."/>
            <person name="Wang Y."/>
            <person name="Lam T.W."/>
            <person name="Yiu S.M."/>
            <person name="Liu S."/>
            <person name="Zhang H."/>
            <person name="Li D."/>
            <person name="Huang Y."/>
            <person name="Wang X."/>
            <person name="Yang G."/>
            <person name="Jiang Z."/>
            <person name="Wang J."/>
            <person name="Qin N."/>
            <person name="Li L."/>
            <person name="Li J."/>
            <person name="Bolund L."/>
            <person name="Kristiansen K."/>
            <person name="Wong G.K."/>
            <person name="Olson M."/>
            <person name="Zhang X."/>
            <person name="Li S."/>
            <person name="Yang H."/>
            <person name="Wang J."/>
            <person name="Wang J."/>
        </authorList>
    </citation>
    <scope>NUCLEOTIDE SEQUENCE [LARGE SCALE GENOMIC DNA]</scope>
</reference>
<evidence type="ECO:0000259" key="12">
    <source>
        <dbReference type="PROSITE" id="PS51444"/>
    </source>
</evidence>
<protein>
    <recommendedName>
        <fullName evidence="8">Delphilin</fullName>
    </recommendedName>
    <alternativeName>
        <fullName evidence="9">Glutamate receptor, ionotropic, delta 2-interacting protein 1</fullName>
    </alternativeName>
</protein>
<dbReference type="Ensembl" id="ENSAMET00000037776.1">
    <property type="protein sequence ID" value="ENSAMEP00000032539.1"/>
    <property type="gene ID" value="ENSAMEG00000006715.2"/>
</dbReference>
<dbReference type="Pfam" id="PF00595">
    <property type="entry name" value="PDZ"/>
    <property type="match status" value="1"/>
</dbReference>
<evidence type="ECO:0000313" key="13">
    <source>
        <dbReference type="Ensembl" id="ENSAMEP00000032539.1"/>
    </source>
</evidence>
<evidence type="ECO:0000256" key="4">
    <source>
        <dbReference type="ARBA" id="ARBA00023018"/>
    </source>
</evidence>
<dbReference type="GO" id="GO:0045211">
    <property type="term" value="C:postsynaptic membrane"/>
    <property type="evidence" value="ECO:0007669"/>
    <property type="project" value="UniProtKB-SubCell"/>
</dbReference>
<dbReference type="AlphaFoldDB" id="A0A7N5JZD2"/>
<gene>
    <name evidence="13" type="primary">GRID2IP</name>
</gene>
<dbReference type="Proteomes" id="UP000008912">
    <property type="component" value="Unassembled WGS sequence"/>
</dbReference>
<dbReference type="InterPro" id="IPR015425">
    <property type="entry name" value="FH2_Formin"/>
</dbReference>
<dbReference type="SMART" id="SM00498">
    <property type="entry name" value="FH2"/>
    <property type="match status" value="1"/>
</dbReference>
<dbReference type="CDD" id="cd06744">
    <property type="entry name" value="PDZ2_L-delphilin-like"/>
    <property type="match status" value="1"/>
</dbReference>
<keyword evidence="5" id="KW-0472">Membrane</keyword>
<sequence length="963" mass="106990">KWEDGGRRRHRIFIPKKHRARFDEVVSQGLLGKLCRAGRAQGAQRLRRSRSEERPERLLVSTRASAAPRRPDEPPPPRPFFLPRTVRVYKGNKSFGFTLRGHGPVWIESVLPGSPADNASLKSGDRILFLNGLDMRNCSHDKVVSMLQGSGAMPTLVVEEGLVPFASDSDSLDSPNPSSALTSLQWVAEILPSSIRVQGRTFSQQLEHLLTPPERYGVCRALESFFQHRWNIDTLIVDVYPVLDTPVKQVLWQFIYQLLTYEEQELCQEKIACFLGYTLDLEPEPEPEPEPVPELQRRSSLRASSMCRRSLRSQGLEASLSCGPGDCPEMPLPLIPGERQAGDGTSLPETPNPKMMSAVYAELESRLNSSFKGKVGTTSRSRASPPVPSPAGPAGPRTLSSVSWPSERLLPSPCYYPLCSGGLASPSSSESHPYASLDSSRAPSPQPDPGPIRSDSPPSPDPARPPSHRKLFTFSRPVRSRDTDRFLDVLSEQLGPRVTVVDDFLSPENDYEEMSFHDDQGSFVTNERSSASECISSSEEGSSLTYSSISDHIPPPPLMPCAPPMLSRGLGHRRSETSHMSVKRLRWEQVENSEGTIWGQLGEDSDYDKLSDMVKYLDLELHFGTQKPAKPVPGPEPFRKKEVVEILSHKKAYNTSILLAHLKLSPAELRQMLMSMEPRRLEPAHLAQLLLFAPDADEEQRYQAFREAPGRLSEPDQFVLQMLSVPEYKTRLRSLHFQATLQEKTEEIRGSLECLRQASLELRNSRKLAKILEFVLAMGNYLNDGQPKTNKTTGFKINFLTELNSTKTVDGKSTFLHILAKSLSQHFPELLGFAQDLPTVPLAAKVNQRALTSDLADLHGTISEIQAACQSMSPSSEDKFAVVMTSFLETAQPVLRALDGLQREAMEELGRALAFFGEDSKATTSEAFFGIFAEFMSKFERALSDLEAGDGLRSSGMVSPLAW</sequence>
<dbReference type="SMART" id="SM00228">
    <property type="entry name" value="PDZ"/>
    <property type="match status" value="1"/>
</dbReference>
<feature type="region of interest" description="Disordered" evidence="10">
    <location>
        <begin position="38"/>
        <end position="79"/>
    </location>
</feature>
<keyword evidence="2" id="KW-0597">Phosphoprotein</keyword>
<evidence type="ECO:0000256" key="10">
    <source>
        <dbReference type="SAM" id="MobiDB-lite"/>
    </source>
</evidence>
<accession>A0A7N5JZD2</accession>
<proteinExistence type="predicted"/>
<feature type="region of interest" description="Disordered" evidence="10">
    <location>
        <begin position="426"/>
        <end position="476"/>
    </location>
</feature>
<feature type="compositionally biased region" description="Low complexity" evidence="10">
    <location>
        <begin position="426"/>
        <end position="437"/>
    </location>
</feature>
<dbReference type="SUPFAM" id="SSF50156">
    <property type="entry name" value="PDZ domain-like"/>
    <property type="match status" value="1"/>
</dbReference>
<evidence type="ECO:0000256" key="2">
    <source>
        <dbReference type="ARBA" id="ARBA00022553"/>
    </source>
</evidence>
<dbReference type="InterPro" id="IPR036034">
    <property type="entry name" value="PDZ_sf"/>
</dbReference>
<evidence type="ECO:0000256" key="7">
    <source>
        <dbReference type="ARBA" id="ARBA00034100"/>
    </source>
</evidence>
<keyword evidence="4" id="KW-0770">Synapse</keyword>
<dbReference type="InterPro" id="IPR051425">
    <property type="entry name" value="Formin_Homology"/>
</dbReference>
<evidence type="ECO:0000256" key="1">
    <source>
        <dbReference type="ARBA" id="ARBA00022475"/>
    </source>
</evidence>
<evidence type="ECO:0000313" key="14">
    <source>
        <dbReference type="Proteomes" id="UP000008912"/>
    </source>
</evidence>
<dbReference type="InterPro" id="IPR001478">
    <property type="entry name" value="PDZ"/>
</dbReference>
<feature type="domain" description="PDZ" evidence="11">
    <location>
        <begin position="85"/>
        <end position="162"/>
    </location>
</feature>
<dbReference type="Pfam" id="PF02181">
    <property type="entry name" value="FH2"/>
    <property type="match status" value="1"/>
</dbReference>
<feature type="region of interest" description="Disordered" evidence="10">
    <location>
        <begin position="371"/>
        <end position="402"/>
    </location>
</feature>
<evidence type="ECO:0000256" key="5">
    <source>
        <dbReference type="ARBA" id="ARBA00023136"/>
    </source>
</evidence>
<dbReference type="Gene3D" id="2.30.42.10">
    <property type="match status" value="1"/>
</dbReference>
<keyword evidence="3" id="KW-0677">Repeat</keyword>
<dbReference type="FunFam" id="1.20.58.2220:FF:000008">
    <property type="entry name" value="Grid2 interacting protein"/>
    <property type="match status" value="1"/>
</dbReference>
<keyword evidence="6" id="KW-0628">Postsynaptic cell membrane</keyword>
<dbReference type="PROSITE" id="PS51444">
    <property type="entry name" value="FH2"/>
    <property type="match status" value="1"/>
</dbReference>
<dbReference type="SUPFAM" id="SSF101447">
    <property type="entry name" value="Formin homology 2 domain (FH2 domain)"/>
    <property type="match status" value="1"/>
</dbReference>
<evidence type="ECO:0000256" key="9">
    <source>
        <dbReference type="ARBA" id="ARBA00077105"/>
    </source>
</evidence>
<dbReference type="PANTHER" id="PTHR45725:SF3">
    <property type="entry name" value="DELPHILIN"/>
    <property type="match status" value="1"/>
</dbReference>
<evidence type="ECO:0000256" key="3">
    <source>
        <dbReference type="ARBA" id="ARBA00022737"/>
    </source>
</evidence>
<evidence type="ECO:0000259" key="11">
    <source>
        <dbReference type="PROSITE" id="PS50106"/>
    </source>
</evidence>
<dbReference type="PROSITE" id="PS50106">
    <property type="entry name" value="PDZ"/>
    <property type="match status" value="1"/>
</dbReference>